<reference evidence="1" key="2">
    <citation type="journal article" date="2023" name="Microbiol Resour">
        <title>Decontamination and Annotation of the Draft Genome Sequence of the Oomycete Lagenidium giganteum ARSEF 373.</title>
        <authorList>
            <person name="Morgan W.R."/>
            <person name="Tartar A."/>
        </authorList>
    </citation>
    <scope>NUCLEOTIDE SEQUENCE</scope>
    <source>
        <strain evidence="1">ARSEF 373</strain>
    </source>
</reference>
<evidence type="ECO:0008006" key="3">
    <source>
        <dbReference type="Google" id="ProtNLM"/>
    </source>
</evidence>
<name>A0AAV2YET0_9STRA</name>
<sequence length="131" mass="15163">MLKRHFKMSDLGEIHYILGWNVRRNCCTRTIMIDQRTIPMDSGLWLNKVMASQSAKDTEFMADKPYRQLVGSLMYLVVSTRPDLAYLAHELSKFVNNPGPTDEARPKVSKRYITLRTRARRPKSFILSCPA</sequence>
<dbReference type="AlphaFoldDB" id="A0AAV2YET0"/>
<dbReference type="Proteomes" id="UP001146120">
    <property type="component" value="Unassembled WGS sequence"/>
</dbReference>
<dbReference type="EMBL" id="DAKRPA010000298">
    <property type="protein sequence ID" value="DAZ93695.1"/>
    <property type="molecule type" value="Genomic_DNA"/>
</dbReference>
<evidence type="ECO:0000313" key="1">
    <source>
        <dbReference type="EMBL" id="DAZ93695.1"/>
    </source>
</evidence>
<gene>
    <name evidence="1" type="ORF">N0F65_009246</name>
</gene>
<proteinExistence type="predicted"/>
<protein>
    <recommendedName>
        <fullName evidence="3">Mitochondrial protein</fullName>
    </recommendedName>
</protein>
<reference evidence="1" key="1">
    <citation type="submission" date="2022-11" db="EMBL/GenBank/DDBJ databases">
        <authorList>
            <person name="Morgan W.R."/>
            <person name="Tartar A."/>
        </authorList>
    </citation>
    <scope>NUCLEOTIDE SEQUENCE</scope>
    <source>
        <strain evidence="1">ARSEF 373</strain>
    </source>
</reference>
<comment type="caution">
    <text evidence="1">The sequence shown here is derived from an EMBL/GenBank/DDBJ whole genome shotgun (WGS) entry which is preliminary data.</text>
</comment>
<evidence type="ECO:0000313" key="2">
    <source>
        <dbReference type="Proteomes" id="UP001146120"/>
    </source>
</evidence>
<accession>A0AAV2YET0</accession>
<organism evidence="1 2">
    <name type="scientific">Lagenidium giganteum</name>
    <dbReference type="NCBI Taxonomy" id="4803"/>
    <lineage>
        <taxon>Eukaryota</taxon>
        <taxon>Sar</taxon>
        <taxon>Stramenopiles</taxon>
        <taxon>Oomycota</taxon>
        <taxon>Peronosporomycetes</taxon>
        <taxon>Pythiales</taxon>
        <taxon>Pythiaceae</taxon>
    </lineage>
</organism>
<keyword evidence="2" id="KW-1185">Reference proteome</keyword>